<accession>A0A7W2Q7N7</accession>
<sequence length="263" mass="29230">MAGAPASKGEEISSARLAIEDELYRTYQVDELSIARLAGQIRRLLDSGSFSGREMAILYIELADLHGYKRDVEKAIGFLRSAESLGADRLALALVESTVYMMAGRFLEAVKALEKVNLEDMTDDQVGPLVSQANAVCAFHLLERLPTAGFETEVDEAVEILRDCGATTDDLILRVDAVAQFVSKEIVHPILGYKCFAMRSEGCLLYRFGVRMPVEQVADLNNRIISFMIKNFDSPLDDVLSIGVMPFKPENRDDSWRTYHVGI</sequence>
<proteinExistence type="predicted"/>
<gene>
    <name evidence="1" type="ORF">H4C80_04105</name>
</gene>
<dbReference type="Proteomes" id="UP000545074">
    <property type="component" value="Unassembled WGS sequence"/>
</dbReference>
<reference evidence="1 2" key="1">
    <citation type="submission" date="2020-07" db="EMBL/GenBank/DDBJ databases">
        <title>Diversity of carbapenemase encoding genes among Pseudomonas putida group clinical isolates in a tertiary Brazilian hospital.</title>
        <authorList>
            <person name="Alberto-Lei F."/>
            <person name="Nodari C.S."/>
            <person name="Streling A.P."/>
            <person name="Paulino J.T."/>
            <person name="Bessa-Neto F.O."/>
            <person name="Cayo R."/>
            <person name="Gales A.C."/>
        </authorList>
    </citation>
    <scope>NUCLEOTIDE SEQUENCE [LARGE SCALE GENOMIC DNA]</scope>
    <source>
        <strain evidence="1 2">12815</strain>
    </source>
</reference>
<organism evidence="1 2">
    <name type="scientific">Pseudomonas juntendi</name>
    <dbReference type="NCBI Taxonomy" id="2666183"/>
    <lineage>
        <taxon>Bacteria</taxon>
        <taxon>Pseudomonadati</taxon>
        <taxon>Pseudomonadota</taxon>
        <taxon>Gammaproteobacteria</taxon>
        <taxon>Pseudomonadales</taxon>
        <taxon>Pseudomonadaceae</taxon>
        <taxon>Pseudomonas</taxon>
    </lineage>
</organism>
<dbReference type="AlphaFoldDB" id="A0A7W2Q7N7"/>
<dbReference type="EMBL" id="JACGCX010000002">
    <property type="protein sequence ID" value="MBA6096328.1"/>
    <property type="molecule type" value="Genomic_DNA"/>
</dbReference>
<protein>
    <submittedName>
        <fullName evidence="1">Uncharacterized protein</fullName>
    </submittedName>
</protein>
<dbReference type="RefSeq" id="WP_182388925.1">
    <property type="nucleotide sequence ID" value="NZ_JACGCX010000002.1"/>
</dbReference>
<comment type="caution">
    <text evidence="1">The sequence shown here is derived from an EMBL/GenBank/DDBJ whole genome shotgun (WGS) entry which is preliminary data.</text>
</comment>
<evidence type="ECO:0000313" key="2">
    <source>
        <dbReference type="Proteomes" id="UP000545074"/>
    </source>
</evidence>
<evidence type="ECO:0000313" key="1">
    <source>
        <dbReference type="EMBL" id="MBA6096328.1"/>
    </source>
</evidence>
<name>A0A7W2Q7N7_9PSED</name>